<dbReference type="STRING" id="451.B6N58_13985"/>
<sequence length="766" mass="87531">MDRVEFDQLIDLATQAFYAFSNKRGVDFDRAFQKYRLTFNGLLKKYERKETDLTPDSIFEQAQALAKLSPRQFQVEIARQINTIFEVSYPLVEKTSQRRNSRPSSPPSDTQSEKLKEKSDDVQEADVVIVGGGPIGYAQALGFKKLNPHLQVVILEKYPVFKRKHTLVLQPKQLESYMKATDLTKEPRLARLLKQLRKRPHVRTNVLQETLKDIATEYGVKTVIEEVKPESVEQQVFRYKPKLIVGADGTHSVVNQNLFPRHNQTKHEVDYAMQLRYEINGDAEDGWERTIEFYQKLARQGLVATEQIGHRDPKTNKTPVTVQLIISKEDFDLLDGIATAANPIELFGSKKNAGLLPERLKKCITGYIAERIKLLDQGSGQSIDKDSIKISVNELPALRAQDTHTLYNETDVSINGDAALGLSYFKGLNAGLEALAKYFGTLKPAIQQGLTDKPLLRRLLGKYQEWFSPYADKKVDEVKEYSALRVRSFMKIVKVYRDIKLGFSQMEYDVDQEPLIDSYYKLLANTSSDERVEFDFYPHRNYDPNIKLGQFDYVPISYSLKKTAKLFVDFFKPYKGDYQLVQDFKQPFVGIVNGSSGVIKLLAGLFTFDIYRFADGLASLIRGVIELATTPLVWFIKPIIRFGITIFTGLPKVEENQGMVDLVTLGEELLVDQEDDDFSFVKMQQVLGVCNDLHRKFSKQVMRAQETDIDIDREEELIEEITSQSTPLKLETVKNYFTLFGGQFPEVSDLDEDSLQEDSTFSAEAW</sequence>
<dbReference type="EMBL" id="LN614830">
    <property type="protein sequence ID" value="CEG62267.1"/>
    <property type="molecule type" value="Genomic_DNA"/>
</dbReference>
<name>A0A098GJV3_LEGMI</name>
<feature type="region of interest" description="Disordered" evidence="1">
    <location>
        <begin position="95"/>
        <end position="120"/>
    </location>
</feature>
<evidence type="ECO:0000313" key="5">
    <source>
        <dbReference type="Proteomes" id="UP000182998"/>
    </source>
</evidence>
<dbReference type="Proteomes" id="UP000182998">
    <property type="component" value="Unassembled WGS sequence"/>
</dbReference>
<evidence type="ECO:0000256" key="1">
    <source>
        <dbReference type="SAM" id="MobiDB-lite"/>
    </source>
</evidence>
<evidence type="ECO:0000313" key="4">
    <source>
        <dbReference type="Proteomes" id="UP000032414"/>
    </source>
</evidence>
<reference evidence="4" key="2">
    <citation type="submission" date="2014-09" db="EMBL/GenBank/DDBJ databases">
        <authorList>
            <person name="Gomez-Valero L."/>
        </authorList>
    </citation>
    <scope>NUCLEOTIDE SEQUENCE [LARGE SCALE GENOMIC DNA]</scope>
    <source>
        <strain evidence="4">ATCC33218</strain>
    </source>
</reference>
<proteinExistence type="predicted"/>
<dbReference type="EMBL" id="FMVN01000003">
    <property type="protein sequence ID" value="SCY05496.1"/>
    <property type="molecule type" value="Genomic_DNA"/>
</dbReference>
<reference evidence="3 5" key="3">
    <citation type="submission" date="2016-10" db="EMBL/GenBank/DDBJ databases">
        <authorList>
            <person name="Varghese N."/>
            <person name="Submissions S."/>
        </authorList>
    </citation>
    <scope>NUCLEOTIDE SEQUENCE [LARGE SCALE GENOMIC DNA]</scope>
    <source>
        <strain evidence="3 5">ATCC 33218</strain>
    </source>
</reference>
<dbReference type="InterPro" id="IPR036188">
    <property type="entry name" value="FAD/NAD-bd_sf"/>
</dbReference>
<dbReference type="PATRIC" id="fig|451.8.peg.836"/>
<evidence type="ECO:0000313" key="3">
    <source>
        <dbReference type="EMBL" id="SCY05496.1"/>
    </source>
</evidence>
<dbReference type="HOGENOM" id="CLU_364433_0_0_6"/>
<feature type="compositionally biased region" description="Basic and acidic residues" evidence="1">
    <location>
        <begin position="111"/>
        <end position="120"/>
    </location>
</feature>
<evidence type="ECO:0000313" key="2">
    <source>
        <dbReference type="EMBL" id="CEG62267.1"/>
    </source>
</evidence>
<dbReference type="Gene3D" id="3.50.50.60">
    <property type="entry name" value="FAD/NAD(P)-binding domain"/>
    <property type="match status" value="1"/>
</dbReference>
<dbReference type="KEGG" id="tmc:LMI_3037"/>
<dbReference type="Proteomes" id="UP000032414">
    <property type="component" value="Chromosome I"/>
</dbReference>
<dbReference type="SUPFAM" id="SSF51905">
    <property type="entry name" value="FAD/NAD(P)-binding domain"/>
    <property type="match status" value="1"/>
</dbReference>
<reference evidence="2" key="1">
    <citation type="submission" date="2014-09" db="EMBL/GenBank/DDBJ databases">
        <authorList>
            <person name="GOMEZ-VALERO Laura"/>
        </authorList>
    </citation>
    <scope>NUCLEOTIDE SEQUENCE</scope>
    <source>
        <strain evidence="2">ATCC33218</strain>
    </source>
</reference>
<protein>
    <submittedName>
        <fullName evidence="2">Uncharacterized protein</fullName>
    </submittedName>
</protein>
<dbReference type="RefSeq" id="WP_052679596.1">
    <property type="nucleotide sequence ID" value="NZ_CP020614.1"/>
</dbReference>
<gene>
    <name evidence="2" type="ORF">LMI_3037</name>
    <name evidence="3" type="ORF">SAMN02982997_00727</name>
</gene>
<accession>A0A098GJV3</accession>
<keyword evidence="5" id="KW-1185">Reference proteome</keyword>
<dbReference type="OrthoDB" id="5654288at2"/>
<dbReference type="AlphaFoldDB" id="A0A098GJV3"/>
<organism evidence="2 4">
    <name type="scientific">Legionella micdadei</name>
    <name type="common">Tatlockia micdadei</name>
    <dbReference type="NCBI Taxonomy" id="451"/>
    <lineage>
        <taxon>Bacteria</taxon>
        <taxon>Pseudomonadati</taxon>
        <taxon>Pseudomonadota</taxon>
        <taxon>Gammaproteobacteria</taxon>
        <taxon>Legionellales</taxon>
        <taxon>Legionellaceae</taxon>
        <taxon>Legionella</taxon>
    </lineage>
</organism>